<protein>
    <submittedName>
        <fullName evidence="1">KilA-N domain protein</fullName>
    </submittedName>
</protein>
<reference evidence="1 2" key="1">
    <citation type="submission" date="2016-03" db="EMBL/GenBank/DDBJ databases">
        <title>Draft genome sequence of Acetobacter malorum CECT 7742, a strain isolated from strawberry vinegar.</title>
        <authorList>
            <person name="Sainz F."/>
            <person name="Mas A."/>
            <person name="Torija M.J."/>
        </authorList>
    </citation>
    <scope>NUCLEOTIDE SEQUENCE [LARGE SCALE GENOMIC DNA]</scope>
    <source>
        <strain evidence="1 2">CECT 7742</strain>
    </source>
</reference>
<dbReference type="InterPro" id="IPR018004">
    <property type="entry name" value="KilA/APSES_HTH"/>
</dbReference>
<dbReference type="PATRIC" id="fig|178901.10.peg.714"/>
<dbReference type="AlphaFoldDB" id="A0A087PTS6"/>
<dbReference type="PROSITE" id="PS51301">
    <property type="entry name" value="KILA_N"/>
    <property type="match status" value="1"/>
</dbReference>
<name>A0A087PTS6_9PROT</name>
<accession>A0A087PTS6</accession>
<dbReference type="InterPro" id="IPR017880">
    <property type="entry name" value="KilA_N"/>
</dbReference>
<evidence type="ECO:0000313" key="1">
    <source>
        <dbReference type="EMBL" id="OAG78048.1"/>
    </source>
</evidence>
<dbReference type="SMART" id="SM01252">
    <property type="entry name" value="KilA-N"/>
    <property type="match status" value="1"/>
</dbReference>
<comment type="caution">
    <text evidence="1">The sequence shown here is derived from an EMBL/GenBank/DDBJ whole genome shotgun (WGS) entry which is preliminary data.</text>
</comment>
<organism evidence="1 2">
    <name type="scientific">Acetobacter malorum</name>
    <dbReference type="NCBI Taxonomy" id="178901"/>
    <lineage>
        <taxon>Bacteria</taxon>
        <taxon>Pseudomonadati</taxon>
        <taxon>Pseudomonadota</taxon>
        <taxon>Alphaproteobacteria</taxon>
        <taxon>Acetobacterales</taxon>
        <taxon>Acetobacteraceae</taxon>
        <taxon>Acetobacter</taxon>
    </lineage>
</organism>
<sequence length="302" mass="32785">MHIREQRGQLLLVFKVRVIVADTKDAIGPLPIIARTILSTSIRQDAEGRYCLNDCWKASGAENSKRPSLWEANVQTSALINELQGSAGIPAHPTKTVKTGANERRGIWACKELVYAYAMWISPAFHLQVIRAFDALVTGQLALANNKSVAVADMEKQVRAAVGGIMKGVVNKALEPHLTYAKLLEAKIDALTAKTDQALVLMDRPAPAPSTVVAPHQGQIWASQDDENRILRTLKDLGGKATMRDLARKLQFLAPRRDAALNSLVESGVIAIERGVKSTPHGGRPFGGIVRLIQVPFAQTPA</sequence>
<gene>
    <name evidence="1" type="ORF">Amal_00664</name>
</gene>
<evidence type="ECO:0000313" key="2">
    <source>
        <dbReference type="Proteomes" id="UP000077349"/>
    </source>
</evidence>
<dbReference type="EMBL" id="LVHD01000008">
    <property type="protein sequence ID" value="OAG78048.1"/>
    <property type="molecule type" value="Genomic_DNA"/>
</dbReference>
<dbReference type="Pfam" id="PF04383">
    <property type="entry name" value="KilA-N"/>
    <property type="match status" value="1"/>
</dbReference>
<dbReference type="eggNOG" id="ENOG503307B">
    <property type="taxonomic scope" value="Bacteria"/>
</dbReference>
<proteinExistence type="predicted"/>
<dbReference type="STRING" id="178901.AmDm5_0727"/>
<dbReference type="Proteomes" id="UP000077349">
    <property type="component" value="Unassembled WGS sequence"/>
</dbReference>